<dbReference type="InterPro" id="IPR000297">
    <property type="entry name" value="PPIase_PpiC"/>
</dbReference>
<sequence>MDQATGLPAGWEVRHSNSKNLPYYFNPATKESRWEPPQETDSETLKHYMGQYHTANLRQDGVQNQSLDGKIRCAHLLVKHRDSRRPSSWREAQITRSKEDAREVIQNHEQKIRSGSTSLGELAVTESDCSSARKRGDLGFFGKGDMQKEFEEASFALQPGEVSQVIETASGLHIIERYVFSPTPARNQSSGSQGSSACSPKQRSSRSSQHTCLPPPDLLRKQNPCVRPNFVAPLCWIPCRTDTFFVRLE</sequence>
<dbReference type="CDD" id="cd00201">
    <property type="entry name" value="WW"/>
    <property type="match status" value="1"/>
</dbReference>
<feature type="domain" description="WW" evidence="7">
    <location>
        <begin position="5"/>
        <end position="39"/>
    </location>
</feature>
<accession>A0A3M7ETP7</accession>
<dbReference type="Gene3D" id="2.20.70.10">
    <property type="match status" value="1"/>
</dbReference>
<dbReference type="EMBL" id="QWIO01001063">
    <property type="protein sequence ID" value="RMY79863.1"/>
    <property type="molecule type" value="Genomic_DNA"/>
</dbReference>
<dbReference type="AlphaFoldDB" id="A0A3M7ETP7"/>
<dbReference type="FunFam" id="2.20.70.10:FF:000066">
    <property type="entry name" value="Peptidyl-prolyl cis-trans isomerase"/>
    <property type="match status" value="1"/>
</dbReference>
<dbReference type="FunFam" id="3.10.50.40:FF:000026">
    <property type="entry name" value="Peptidyl-prolyl cis-trans isomerase"/>
    <property type="match status" value="1"/>
</dbReference>
<dbReference type="SUPFAM" id="SSF54534">
    <property type="entry name" value="FKBP-like"/>
    <property type="match status" value="1"/>
</dbReference>
<evidence type="ECO:0000259" key="7">
    <source>
        <dbReference type="PROSITE" id="PS50020"/>
    </source>
</evidence>
<feature type="compositionally biased region" description="Polar residues" evidence="6">
    <location>
        <begin position="197"/>
        <end position="211"/>
    </location>
</feature>
<dbReference type="PROSITE" id="PS50020">
    <property type="entry name" value="WW_DOMAIN_2"/>
    <property type="match status" value="1"/>
</dbReference>
<name>A0A3M7ETP7_HORWE</name>
<dbReference type="GO" id="GO:0005634">
    <property type="term" value="C:nucleus"/>
    <property type="evidence" value="ECO:0007669"/>
    <property type="project" value="TreeGrafter"/>
</dbReference>
<organism evidence="9 10">
    <name type="scientific">Hortaea werneckii</name>
    <name type="common">Black yeast</name>
    <name type="synonym">Cladosporium werneckii</name>
    <dbReference type="NCBI Taxonomy" id="91943"/>
    <lineage>
        <taxon>Eukaryota</taxon>
        <taxon>Fungi</taxon>
        <taxon>Dikarya</taxon>
        <taxon>Ascomycota</taxon>
        <taxon>Pezizomycotina</taxon>
        <taxon>Dothideomycetes</taxon>
        <taxon>Dothideomycetidae</taxon>
        <taxon>Mycosphaerellales</taxon>
        <taxon>Teratosphaeriaceae</taxon>
        <taxon>Hortaea</taxon>
    </lineage>
</organism>
<dbReference type="SUPFAM" id="SSF51045">
    <property type="entry name" value="WW domain"/>
    <property type="match status" value="1"/>
</dbReference>
<evidence type="ECO:0000256" key="4">
    <source>
        <dbReference type="PROSITE-ProRule" id="PRU00278"/>
    </source>
</evidence>
<protein>
    <recommendedName>
        <fullName evidence="5">Peptidyl-prolyl cis-trans isomerase</fullName>
        <ecNumber evidence="5">5.2.1.8</ecNumber>
    </recommendedName>
</protein>
<comment type="catalytic activity">
    <reaction evidence="1 5">
        <text>[protein]-peptidylproline (omega=180) = [protein]-peptidylproline (omega=0)</text>
        <dbReference type="Rhea" id="RHEA:16237"/>
        <dbReference type="Rhea" id="RHEA-COMP:10747"/>
        <dbReference type="Rhea" id="RHEA-COMP:10748"/>
        <dbReference type="ChEBI" id="CHEBI:83833"/>
        <dbReference type="ChEBI" id="CHEBI:83834"/>
        <dbReference type="EC" id="5.2.1.8"/>
    </reaction>
</comment>
<dbReference type="PROSITE" id="PS50198">
    <property type="entry name" value="PPIC_PPIASE_2"/>
    <property type="match status" value="1"/>
</dbReference>
<keyword evidence="2 4" id="KW-0697">Rotamase</keyword>
<dbReference type="Pfam" id="PF00397">
    <property type="entry name" value="WW"/>
    <property type="match status" value="1"/>
</dbReference>
<dbReference type="PANTHER" id="PTHR10657">
    <property type="entry name" value="PEPTIDYL-PROLYL CIS-TRANS ISOMERASE"/>
    <property type="match status" value="1"/>
</dbReference>
<evidence type="ECO:0000256" key="5">
    <source>
        <dbReference type="RuleBase" id="RU363014"/>
    </source>
</evidence>
<evidence type="ECO:0000259" key="8">
    <source>
        <dbReference type="PROSITE" id="PS50198"/>
    </source>
</evidence>
<evidence type="ECO:0000256" key="2">
    <source>
        <dbReference type="ARBA" id="ARBA00023110"/>
    </source>
</evidence>
<dbReference type="GO" id="GO:0060261">
    <property type="term" value="P:positive regulation of transcription initiation by RNA polymerase II"/>
    <property type="evidence" value="ECO:0007669"/>
    <property type="project" value="UniProtKB-ARBA"/>
</dbReference>
<dbReference type="InterPro" id="IPR036020">
    <property type="entry name" value="WW_dom_sf"/>
</dbReference>
<evidence type="ECO:0000256" key="1">
    <source>
        <dbReference type="ARBA" id="ARBA00000971"/>
    </source>
</evidence>
<dbReference type="VEuPathDB" id="FungiDB:BTJ68_00619"/>
<dbReference type="PANTHER" id="PTHR10657:SF4">
    <property type="entry name" value="PEPTIDYL-PROLYL CIS-TRANS ISOMERASE-RELATED"/>
    <property type="match status" value="1"/>
</dbReference>
<dbReference type="SMART" id="SM00456">
    <property type="entry name" value="WW"/>
    <property type="match status" value="1"/>
</dbReference>
<evidence type="ECO:0000256" key="3">
    <source>
        <dbReference type="ARBA" id="ARBA00023235"/>
    </source>
</evidence>
<dbReference type="PROSITE" id="PS01159">
    <property type="entry name" value="WW_DOMAIN_1"/>
    <property type="match status" value="1"/>
</dbReference>
<dbReference type="GO" id="GO:0005829">
    <property type="term" value="C:cytosol"/>
    <property type="evidence" value="ECO:0007669"/>
    <property type="project" value="TreeGrafter"/>
</dbReference>
<dbReference type="InterPro" id="IPR051370">
    <property type="entry name" value="PPIase_Pin1"/>
</dbReference>
<dbReference type="Gene3D" id="3.10.50.40">
    <property type="match status" value="1"/>
</dbReference>
<feature type="region of interest" description="Disordered" evidence="6">
    <location>
        <begin position="18"/>
        <end position="40"/>
    </location>
</feature>
<evidence type="ECO:0000256" key="6">
    <source>
        <dbReference type="SAM" id="MobiDB-lite"/>
    </source>
</evidence>
<dbReference type="EC" id="5.2.1.8" evidence="5"/>
<dbReference type="InterPro" id="IPR046357">
    <property type="entry name" value="PPIase_dom_sf"/>
</dbReference>
<proteinExistence type="predicted"/>
<keyword evidence="3 4" id="KW-0413">Isomerase</keyword>
<dbReference type="Pfam" id="PF00639">
    <property type="entry name" value="Rotamase"/>
    <property type="match status" value="1"/>
</dbReference>
<gene>
    <name evidence="9" type="ORF">D0864_08904</name>
</gene>
<feature type="domain" description="PpiC" evidence="8">
    <location>
        <begin position="68"/>
        <end position="179"/>
    </location>
</feature>
<dbReference type="InterPro" id="IPR001202">
    <property type="entry name" value="WW_dom"/>
</dbReference>
<evidence type="ECO:0000313" key="9">
    <source>
        <dbReference type="EMBL" id="RMY79863.1"/>
    </source>
</evidence>
<reference evidence="9 10" key="1">
    <citation type="journal article" date="2018" name="BMC Genomics">
        <title>Genomic evidence for intraspecific hybridization in a clonal and extremely halotolerant yeast.</title>
        <authorList>
            <person name="Gostincar C."/>
            <person name="Stajich J.E."/>
            <person name="Zupancic J."/>
            <person name="Zalar P."/>
            <person name="Gunde-Cimerman N."/>
        </authorList>
    </citation>
    <scope>NUCLEOTIDE SEQUENCE [LARGE SCALE GENOMIC DNA]</scope>
    <source>
        <strain evidence="9 10">EXF-10513</strain>
    </source>
</reference>
<comment type="caution">
    <text evidence="9">The sequence shown here is derived from an EMBL/GenBank/DDBJ whole genome shotgun (WGS) entry which is preliminary data.</text>
</comment>
<dbReference type="Proteomes" id="UP000269539">
    <property type="component" value="Unassembled WGS sequence"/>
</dbReference>
<dbReference type="GO" id="GO:0003755">
    <property type="term" value="F:peptidyl-prolyl cis-trans isomerase activity"/>
    <property type="evidence" value="ECO:0007669"/>
    <property type="project" value="UniProtKB-UniRule"/>
</dbReference>
<feature type="region of interest" description="Disordered" evidence="6">
    <location>
        <begin position="183"/>
        <end position="215"/>
    </location>
</feature>
<evidence type="ECO:0000313" key="10">
    <source>
        <dbReference type="Proteomes" id="UP000269539"/>
    </source>
</evidence>